<dbReference type="EMBL" id="CP039126">
    <property type="protein sequence ID" value="QMW78874.1"/>
    <property type="molecule type" value="Genomic_DNA"/>
</dbReference>
<protein>
    <submittedName>
        <fullName evidence="1">Uncharacterized protein</fullName>
    </submittedName>
</protein>
<dbReference type="AlphaFoldDB" id="A0A7G5MW81"/>
<dbReference type="RefSeq" id="WP_018594319.1">
    <property type="nucleotide sequence ID" value="NZ_AP031416.1"/>
</dbReference>
<sequence length="286" mass="32892">MRIKNRLSPYPILDDFGDDYIDSSFDVEYEVNTQFREIYGKLSFKLNNDDIQKLILEEKAEFLVHVECPTTCYREAFFSFEPEIEFKLNAESVSKVIEIRSFIVLKENVSGYSSEKFHPDYDGQTFDLQAHQIIAIGTAKNFDVQKDDRDLETLPSIIQITKMNDIKKGSLSVDTDNNNYVLVGLSENVYAQYAQLGKTIFKASVFSLVLLPALMVVIQRMHINKDDPDMNSRHWFQVINTLLSKNGFDIDDISIDDNSLLVVCQAIFSDPIARSFKELDECSERM</sequence>
<reference evidence="1 2" key="1">
    <citation type="submission" date="2019-04" db="EMBL/GenBank/DDBJ databases">
        <authorList>
            <person name="Schori C."/>
            <person name="Ahrens C."/>
        </authorList>
    </citation>
    <scope>NUCLEOTIDE SEQUENCE [LARGE SCALE GENOMIC DNA]</scope>
    <source>
        <strain evidence="1 2">DSM 2950</strain>
    </source>
</reference>
<accession>A0A7G5MW81</accession>
<evidence type="ECO:0000313" key="2">
    <source>
        <dbReference type="Proteomes" id="UP000515789"/>
    </source>
</evidence>
<dbReference type="Proteomes" id="UP000515789">
    <property type="component" value="Chromosome"/>
</dbReference>
<name>A0A7G5MW81_9FIRM</name>
<gene>
    <name evidence="1" type="ORF">E5259_15480</name>
</gene>
<organism evidence="1 2">
    <name type="scientific">Blautia producta</name>
    <dbReference type="NCBI Taxonomy" id="33035"/>
    <lineage>
        <taxon>Bacteria</taxon>
        <taxon>Bacillati</taxon>
        <taxon>Bacillota</taxon>
        <taxon>Clostridia</taxon>
        <taxon>Lachnospirales</taxon>
        <taxon>Lachnospiraceae</taxon>
        <taxon>Blautia</taxon>
    </lineage>
</organism>
<dbReference type="GeneID" id="75051440"/>
<proteinExistence type="predicted"/>
<evidence type="ECO:0000313" key="1">
    <source>
        <dbReference type="EMBL" id="QMW78874.1"/>
    </source>
</evidence>